<keyword evidence="3" id="KW-1185">Reference proteome</keyword>
<evidence type="ECO:0000313" key="2">
    <source>
        <dbReference type="EMBL" id="CAH9112592.1"/>
    </source>
</evidence>
<dbReference type="Proteomes" id="UP001152523">
    <property type="component" value="Unassembled WGS sequence"/>
</dbReference>
<name>A0AAV0E3A8_9ASTE</name>
<feature type="domain" description="DUF1985" evidence="1">
    <location>
        <begin position="3"/>
        <end position="138"/>
    </location>
</feature>
<proteinExistence type="predicted"/>
<evidence type="ECO:0000259" key="1">
    <source>
        <dbReference type="Pfam" id="PF09331"/>
    </source>
</evidence>
<organism evidence="2 3">
    <name type="scientific">Cuscuta epithymum</name>
    <dbReference type="NCBI Taxonomy" id="186058"/>
    <lineage>
        <taxon>Eukaryota</taxon>
        <taxon>Viridiplantae</taxon>
        <taxon>Streptophyta</taxon>
        <taxon>Embryophyta</taxon>
        <taxon>Tracheophyta</taxon>
        <taxon>Spermatophyta</taxon>
        <taxon>Magnoliopsida</taxon>
        <taxon>eudicotyledons</taxon>
        <taxon>Gunneridae</taxon>
        <taxon>Pentapetalae</taxon>
        <taxon>asterids</taxon>
        <taxon>lamiids</taxon>
        <taxon>Solanales</taxon>
        <taxon>Convolvulaceae</taxon>
        <taxon>Cuscuteae</taxon>
        <taxon>Cuscuta</taxon>
        <taxon>Cuscuta subgen. Cuscuta</taxon>
    </lineage>
</organism>
<evidence type="ECO:0000313" key="3">
    <source>
        <dbReference type="Proteomes" id="UP001152523"/>
    </source>
</evidence>
<gene>
    <name evidence="2" type="ORF">CEPIT_LOCUS20002</name>
</gene>
<dbReference type="EMBL" id="CAMAPF010000198">
    <property type="protein sequence ID" value="CAH9112592.1"/>
    <property type="molecule type" value="Genomic_DNA"/>
</dbReference>
<reference evidence="2" key="1">
    <citation type="submission" date="2022-07" db="EMBL/GenBank/DDBJ databases">
        <authorList>
            <person name="Macas J."/>
            <person name="Novak P."/>
            <person name="Neumann P."/>
        </authorList>
    </citation>
    <scope>NUCLEOTIDE SEQUENCE</scope>
</reference>
<dbReference type="InterPro" id="IPR015410">
    <property type="entry name" value="DUF1985"/>
</dbReference>
<sequence length="210" mass="24636">MLLLRLVHQQFTDELWFCVRGKLLKFTFNDFVCITGQLSTGERPELSTDQKDCIAKKFFHGRTNITFQQLKNRMEDYKAPRRGDPLQGVKLASLYYTLCVLLSRDKRTKINPDFVKWVDDFQSFKKYPWAMESYNLTVTHMKSLMVGQPKCFNENKAGDPLYEKVKYTMYGFPHVLHVWPYESVPNFAKLATTKVAEEPCSMLNWKAEGY</sequence>
<dbReference type="PANTHER" id="PTHR48449">
    <property type="entry name" value="DUF1985 DOMAIN-CONTAINING PROTEIN"/>
    <property type="match status" value="1"/>
</dbReference>
<dbReference type="PANTHER" id="PTHR48449:SF1">
    <property type="entry name" value="DUF1985 DOMAIN-CONTAINING PROTEIN"/>
    <property type="match status" value="1"/>
</dbReference>
<dbReference type="AlphaFoldDB" id="A0AAV0E3A8"/>
<comment type="caution">
    <text evidence="2">The sequence shown here is derived from an EMBL/GenBank/DDBJ whole genome shotgun (WGS) entry which is preliminary data.</text>
</comment>
<protein>
    <recommendedName>
        <fullName evidence="1">DUF1985 domain-containing protein</fullName>
    </recommendedName>
</protein>
<dbReference type="Pfam" id="PF09331">
    <property type="entry name" value="DUF1985"/>
    <property type="match status" value="1"/>
</dbReference>
<accession>A0AAV0E3A8</accession>